<dbReference type="EMBL" id="JAQQWP010000001">
    <property type="protein sequence ID" value="KAK8132850.1"/>
    <property type="molecule type" value="Genomic_DNA"/>
</dbReference>
<evidence type="ECO:0000313" key="2">
    <source>
        <dbReference type="EMBL" id="KAK8132850.1"/>
    </source>
</evidence>
<dbReference type="AlphaFoldDB" id="A0AAW0RD43"/>
<feature type="region of interest" description="Disordered" evidence="1">
    <location>
        <begin position="18"/>
        <end position="51"/>
    </location>
</feature>
<proteinExistence type="predicted"/>
<comment type="caution">
    <text evidence="2">The sequence shown here is derived from an EMBL/GenBank/DDBJ whole genome shotgun (WGS) entry which is preliminary data.</text>
</comment>
<accession>A0AAW0RD43</accession>
<reference evidence="2 3" key="1">
    <citation type="submission" date="2023-01" db="EMBL/GenBank/DDBJ databases">
        <title>Analysis of 21 Apiospora genomes using comparative genomics revels a genus with tremendous synthesis potential of carbohydrate active enzymes and secondary metabolites.</title>
        <authorList>
            <person name="Sorensen T."/>
        </authorList>
    </citation>
    <scope>NUCLEOTIDE SEQUENCE [LARGE SCALE GENOMIC DNA]</scope>
    <source>
        <strain evidence="2 3">CBS 117206</strain>
    </source>
</reference>
<sequence length="95" mass="9828">MHEQALMLGLLAVSRHASAPSPHTWSSEASKPDSHGPKSPSKAHVLGCAGEKRPHATPSLCIFSGTTPNPGGGQIKQLPPCKYGKGDGCIAMAFL</sequence>
<evidence type="ECO:0000313" key="3">
    <source>
        <dbReference type="Proteomes" id="UP001392437"/>
    </source>
</evidence>
<evidence type="ECO:0008006" key="4">
    <source>
        <dbReference type="Google" id="ProtNLM"/>
    </source>
</evidence>
<name>A0AAW0RD43_9PEZI</name>
<dbReference type="Proteomes" id="UP001392437">
    <property type="component" value="Unassembled WGS sequence"/>
</dbReference>
<gene>
    <name evidence="2" type="ORF">PG999_001023</name>
</gene>
<keyword evidence="3" id="KW-1185">Reference proteome</keyword>
<organism evidence="2 3">
    <name type="scientific">Apiospora kogelbergensis</name>
    <dbReference type="NCBI Taxonomy" id="1337665"/>
    <lineage>
        <taxon>Eukaryota</taxon>
        <taxon>Fungi</taxon>
        <taxon>Dikarya</taxon>
        <taxon>Ascomycota</taxon>
        <taxon>Pezizomycotina</taxon>
        <taxon>Sordariomycetes</taxon>
        <taxon>Xylariomycetidae</taxon>
        <taxon>Amphisphaeriales</taxon>
        <taxon>Apiosporaceae</taxon>
        <taxon>Apiospora</taxon>
    </lineage>
</organism>
<evidence type="ECO:0000256" key="1">
    <source>
        <dbReference type="SAM" id="MobiDB-lite"/>
    </source>
</evidence>
<protein>
    <recommendedName>
        <fullName evidence="4">Secreted protein</fullName>
    </recommendedName>
</protein>